<organism evidence="1">
    <name type="scientific">Blastocystis hominis</name>
    <dbReference type="NCBI Taxonomy" id="12968"/>
    <lineage>
        <taxon>Eukaryota</taxon>
        <taxon>Sar</taxon>
        <taxon>Stramenopiles</taxon>
        <taxon>Bigyra</taxon>
        <taxon>Opalozoa</taxon>
        <taxon>Opalinata</taxon>
        <taxon>Blastocystidae</taxon>
        <taxon>Blastocystis</taxon>
    </lineage>
</organism>
<dbReference type="Proteomes" id="UP000008312">
    <property type="component" value="Unassembled WGS sequence"/>
</dbReference>
<dbReference type="Gene3D" id="3.30.720.10">
    <property type="entry name" value="Signal recognition particle alu RNA binding heterodimer, srp9/1"/>
    <property type="match status" value="1"/>
</dbReference>
<evidence type="ECO:0000313" key="1">
    <source>
        <dbReference type="EMBL" id="CBK23142.2"/>
    </source>
</evidence>
<dbReference type="SUPFAM" id="SSF54762">
    <property type="entry name" value="Signal recognition particle alu RNA binding heterodimer, SRP9/14"/>
    <property type="match status" value="1"/>
</dbReference>
<dbReference type="GO" id="GO:0008312">
    <property type="term" value="F:7S RNA binding"/>
    <property type="evidence" value="ECO:0007669"/>
    <property type="project" value="InterPro"/>
</dbReference>
<dbReference type="GO" id="GO:0048500">
    <property type="term" value="C:signal recognition particle"/>
    <property type="evidence" value="ECO:0007669"/>
    <property type="project" value="InterPro"/>
</dbReference>
<gene>
    <name evidence="1" type="ORF">GSBLH_T00003066001</name>
</gene>
<dbReference type="EMBL" id="FN668655">
    <property type="protein sequence ID" value="CBK23142.2"/>
    <property type="molecule type" value="Genomic_DNA"/>
</dbReference>
<accession>D8M503</accession>
<dbReference type="AlphaFoldDB" id="D8M503"/>
<sequence>MRLFMHNPEVFRYNIQYADHKKGVSISCTDNDIHIEYFAKTSDDLPKIELLVDWFLNKMASSLPLEELQQSIQAEIDAESGKAQFPVF</sequence>
<dbReference type="GeneID" id="24920189"/>
<dbReference type="InParanoid" id="D8M503"/>
<evidence type="ECO:0000313" key="2">
    <source>
        <dbReference type="Proteomes" id="UP000008312"/>
    </source>
</evidence>
<dbReference type="GO" id="GO:0006614">
    <property type="term" value="P:SRP-dependent cotranslational protein targeting to membrane"/>
    <property type="evidence" value="ECO:0007669"/>
    <property type="project" value="InterPro"/>
</dbReference>
<proteinExistence type="predicted"/>
<reference evidence="1" key="1">
    <citation type="submission" date="2010-02" db="EMBL/GenBank/DDBJ databases">
        <title>Sequencing and annotation of the Blastocystis hominis genome.</title>
        <authorList>
            <person name="Wincker P."/>
        </authorList>
    </citation>
    <scope>NUCLEOTIDE SEQUENCE</scope>
    <source>
        <strain evidence="1">Singapore isolate B</strain>
    </source>
</reference>
<keyword evidence="2" id="KW-1185">Reference proteome</keyword>
<dbReference type="RefSeq" id="XP_012897190.1">
    <property type="nucleotide sequence ID" value="XM_013041736.1"/>
</dbReference>
<name>D8M503_BLAHO</name>
<dbReference type="InterPro" id="IPR009018">
    <property type="entry name" value="Signal_recog_particle_SRP9/14"/>
</dbReference>
<dbReference type="OrthoDB" id="195849at2759"/>
<protein>
    <submittedName>
        <fullName evidence="1">Uncharacterized protein</fullName>
    </submittedName>
</protein>